<sequence length="53" mass="5371">MSGCPHTGRLIAREDGKHCEDCGALIYAASATLPGETPPPAPLPDQPLADAAS</sequence>
<comment type="caution">
    <text evidence="2">The sequence shown here is derived from an EMBL/GenBank/DDBJ whole genome shotgun (WGS) entry which is preliminary data.</text>
</comment>
<reference evidence="3" key="1">
    <citation type="submission" date="2023-07" db="EMBL/GenBank/DDBJ databases">
        <title>30 novel species of actinomycetes from the DSMZ collection.</title>
        <authorList>
            <person name="Nouioui I."/>
        </authorList>
    </citation>
    <scope>NUCLEOTIDE SEQUENCE [LARGE SCALE GENOMIC DNA]</scope>
    <source>
        <strain evidence="3">DSM 44938</strain>
    </source>
</reference>
<feature type="region of interest" description="Disordered" evidence="1">
    <location>
        <begin position="33"/>
        <end position="53"/>
    </location>
</feature>
<evidence type="ECO:0000256" key="1">
    <source>
        <dbReference type="SAM" id="MobiDB-lite"/>
    </source>
</evidence>
<protein>
    <submittedName>
        <fullName evidence="2">Uncharacterized protein</fullName>
    </submittedName>
</protein>
<evidence type="ECO:0000313" key="3">
    <source>
        <dbReference type="Proteomes" id="UP001183246"/>
    </source>
</evidence>
<dbReference type="RefSeq" id="WP_311706286.1">
    <property type="nucleotide sequence ID" value="NZ_JAVREL010000013.1"/>
</dbReference>
<keyword evidence="3" id="KW-1185">Reference proteome</keyword>
<proteinExistence type="predicted"/>
<dbReference type="EMBL" id="JAVREL010000013">
    <property type="protein sequence ID" value="MDT0345153.1"/>
    <property type="molecule type" value="Genomic_DNA"/>
</dbReference>
<evidence type="ECO:0000313" key="2">
    <source>
        <dbReference type="EMBL" id="MDT0345153.1"/>
    </source>
</evidence>
<accession>A0ABU2MU31</accession>
<organism evidence="2 3">
    <name type="scientific">Streptomyces litchfieldiae</name>
    <dbReference type="NCBI Taxonomy" id="3075543"/>
    <lineage>
        <taxon>Bacteria</taxon>
        <taxon>Bacillati</taxon>
        <taxon>Actinomycetota</taxon>
        <taxon>Actinomycetes</taxon>
        <taxon>Kitasatosporales</taxon>
        <taxon>Streptomycetaceae</taxon>
        <taxon>Streptomyces</taxon>
    </lineage>
</organism>
<name>A0ABU2MU31_9ACTN</name>
<gene>
    <name evidence="2" type="ORF">RM590_21475</name>
</gene>
<feature type="compositionally biased region" description="Pro residues" evidence="1">
    <location>
        <begin position="36"/>
        <end position="45"/>
    </location>
</feature>
<dbReference type="Proteomes" id="UP001183246">
    <property type="component" value="Unassembled WGS sequence"/>
</dbReference>